<reference evidence="2 3" key="1">
    <citation type="submission" date="2017-08" db="EMBL/GenBank/DDBJ databases">
        <title>Acidophilic green algal genome provides insights into adaptation to an acidic environment.</title>
        <authorList>
            <person name="Hirooka S."/>
            <person name="Hirose Y."/>
            <person name="Kanesaki Y."/>
            <person name="Higuchi S."/>
            <person name="Fujiwara T."/>
            <person name="Onuma R."/>
            <person name="Era A."/>
            <person name="Ohbayashi R."/>
            <person name="Uzuka A."/>
            <person name="Nozaki H."/>
            <person name="Yoshikawa H."/>
            <person name="Miyagishima S.Y."/>
        </authorList>
    </citation>
    <scope>NUCLEOTIDE SEQUENCE [LARGE SCALE GENOMIC DNA]</scope>
    <source>
        <strain evidence="2 3">NIES-2499</strain>
    </source>
</reference>
<dbReference type="Proteomes" id="UP000232323">
    <property type="component" value="Unassembled WGS sequence"/>
</dbReference>
<feature type="compositionally biased region" description="Basic and acidic residues" evidence="1">
    <location>
        <begin position="103"/>
        <end position="112"/>
    </location>
</feature>
<evidence type="ECO:0000313" key="2">
    <source>
        <dbReference type="EMBL" id="GAX77143.1"/>
    </source>
</evidence>
<evidence type="ECO:0000313" key="3">
    <source>
        <dbReference type="Proteomes" id="UP000232323"/>
    </source>
</evidence>
<keyword evidence="3" id="KW-1185">Reference proteome</keyword>
<sequence>MYLRVDSLRFLSTQRNASCICEVSSMSHYLFQERTSFANTVTLFAFLALLGSKASLKHEKKERRQLFLKKRKEAALLEAETQQSSVWYKVREDGVWEEHRRNNHEREEFYEKRRSKNPLPAASAGKIRADTGSVFTLQELLSVKMRVRPPPPAEWLRAAGPSDFLSDEDDSVVEEEHSLQRSYDHGDQQGESRRMQQAEESCTNDVEQDPMVEAMPPENISGRIKMPQQPWKSRRKLDEWRKRKNSAAEVRLESN</sequence>
<feature type="region of interest" description="Disordered" evidence="1">
    <location>
        <begin position="154"/>
        <end position="255"/>
    </location>
</feature>
<gene>
    <name evidence="2" type="ORF">CEUSTIGMA_g4589.t1</name>
</gene>
<comment type="caution">
    <text evidence="2">The sequence shown here is derived from an EMBL/GenBank/DDBJ whole genome shotgun (WGS) entry which is preliminary data.</text>
</comment>
<organism evidence="2 3">
    <name type="scientific">Chlamydomonas eustigma</name>
    <dbReference type="NCBI Taxonomy" id="1157962"/>
    <lineage>
        <taxon>Eukaryota</taxon>
        <taxon>Viridiplantae</taxon>
        <taxon>Chlorophyta</taxon>
        <taxon>core chlorophytes</taxon>
        <taxon>Chlorophyceae</taxon>
        <taxon>CS clade</taxon>
        <taxon>Chlamydomonadales</taxon>
        <taxon>Chlamydomonadaceae</taxon>
        <taxon>Chlamydomonas</taxon>
    </lineage>
</organism>
<dbReference type="AlphaFoldDB" id="A0A250X225"/>
<name>A0A250X225_9CHLO</name>
<accession>A0A250X225</accession>
<proteinExistence type="predicted"/>
<dbReference type="EMBL" id="BEGY01000022">
    <property type="protein sequence ID" value="GAX77143.1"/>
    <property type="molecule type" value="Genomic_DNA"/>
</dbReference>
<feature type="region of interest" description="Disordered" evidence="1">
    <location>
        <begin position="103"/>
        <end position="125"/>
    </location>
</feature>
<feature type="compositionally biased region" description="Basic and acidic residues" evidence="1">
    <location>
        <begin position="174"/>
        <end position="197"/>
    </location>
</feature>
<protein>
    <submittedName>
        <fullName evidence="2">Uncharacterized protein</fullName>
    </submittedName>
</protein>
<evidence type="ECO:0000256" key="1">
    <source>
        <dbReference type="SAM" id="MobiDB-lite"/>
    </source>
</evidence>